<keyword evidence="2" id="KW-1003">Cell membrane</keyword>
<evidence type="ECO:0000256" key="2">
    <source>
        <dbReference type="ARBA" id="ARBA00022475"/>
    </source>
</evidence>
<evidence type="ECO:0000256" key="1">
    <source>
        <dbReference type="ARBA" id="ARBA00004651"/>
    </source>
</evidence>
<dbReference type="GO" id="GO:0051119">
    <property type="term" value="F:sugar transmembrane transporter activity"/>
    <property type="evidence" value="ECO:0007669"/>
    <property type="project" value="InterPro"/>
</dbReference>
<gene>
    <name evidence="11" type="ORF">WN55_11081</name>
</gene>
<dbReference type="InterPro" id="IPR020846">
    <property type="entry name" value="MFS_dom"/>
</dbReference>
<dbReference type="OrthoDB" id="6612291at2759"/>
<feature type="transmembrane region" description="Helical" evidence="9">
    <location>
        <begin position="360"/>
        <end position="380"/>
    </location>
</feature>
<keyword evidence="8" id="KW-0813">Transport</keyword>
<feature type="domain" description="Major facilitator superfamily (MFS) profile" evidence="10">
    <location>
        <begin position="1"/>
        <end position="415"/>
    </location>
</feature>
<dbReference type="InterPro" id="IPR005828">
    <property type="entry name" value="MFS_sugar_transport-like"/>
</dbReference>
<feature type="transmembrane region" description="Helical" evidence="9">
    <location>
        <begin position="61"/>
        <end position="82"/>
    </location>
</feature>
<dbReference type="STRING" id="178035.A0A154PBY8"/>
<feature type="transmembrane region" description="Helical" evidence="9">
    <location>
        <begin position="226"/>
        <end position="247"/>
    </location>
</feature>
<keyword evidence="12" id="KW-1185">Reference proteome</keyword>
<proteinExistence type="inferred from homology"/>
<feature type="transmembrane region" description="Helical" evidence="9">
    <location>
        <begin position="290"/>
        <end position="312"/>
    </location>
</feature>
<evidence type="ECO:0000256" key="6">
    <source>
        <dbReference type="ARBA" id="ARBA00023180"/>
    </source>
</evidence>
<evidence type="ECO:0000256" key="7">
    <source>
        <dbReference type="ARBA" id="ARBA00024348"/>
    </source>
</evidence>
<keyword evidence="5 9" id="KW-0472">Membrane</keyword>
<keyword evidence="4 9" id="KW-1133">Transmembrane helix</keyword>
<dbReference type="Pfam" id="PF00083">
    <property type="entry name" value="Sugar_tr"/>
    <property type="match status" value="1"/>
</dbReference>
<feature type="transmembrane region" description="Helical" evidence="9">
    <location>
        <begin position="117"/>
        <end position="135"/>
    </location>
</feature>
<protein>
    <submittedName>
        <fullName evidence="11">Facilitated trehalose transporter Tret1</fullName>
    </submittedName>
</protein>
<dbReference type="EMBL" id="KQ434869">
    <property type="protein sequence ID" value="KZC09341.1"/>
    <property type="molecule type" value="Genomic_DNA"/>
</dbReference>
<accession>A0A154PBY8</accession>
<dbReference type="PROSITE" id="PS50850">
    <property type="entry name" value="MFS"/>
    <property type="match status" value="1"/>
</dbReference>
<evidence type="ECO:0000313" key="11">
    <source>
        <dbReference type="EMBL" id="KZC09341.1"/>
    </source>
</evidence>
<evidence type="ECO:0000256" key="4">
    <source>
        <dbReference type="ARBA" id="ARBA00022989"/>
    </source>
</evidence>
<dbReference type="Gene3D" id="1.20.1250.20">
    <property type="entry name" value="MFS general substrate transporter like domains"/>
    <property type="match status" value="1"/>
</dbReference>
<feature type="transmembrane region" description="Helical" evidence="9">
    <location>
        <begin position="392"/>
        <end position="411"/>
    </location>
</feature>
<dbReference type="InterPro" id="IPR005829">
    <property type="entry name" value="Sugar_transporter_CS"/>
</dbReference>
<dbReference type="InterPro" id="IPR036259">
    <property type="entry name" value="MFS_trans_sf"/>
</dbReference>
<comment type="subcellular location">
    <subcellularLocation>
        <location evidence="1">Cell membrane</location>
        <topology evidence="1">Multi-pass membrane protein</topology>
    </subcellularLocation>
</comment>
<dbReference type="GO" id="GO:0005886">
    <property type="term" value="C:plasma membrane"/>
    <property type="evidence" value="ECO:0007669"/>
    <property type="project" value="UniProtKB-SubCell"/>
</dbReference>
<keyword evidence="3 9" id="KW-0812">Transmembrane</keyword>
<feature type="transmembrane region" description="Helical" evidence="9">
    <location>
        <begin position="259"/>
        <end position="283"/>
    </location>
</feature>
<dbReference type="PROSITE" id="PS00217">
    <property type="entry name" value="SUGAR_TRANSPORT_2"/>
    <property type="match status" value="1"/>
</dbReference>
<organism evidence="11 12">
    <name type="scientific">Dufourea novaeangliae</name>
    <name type="common">Sweat bee</name>
    <dbReference type="NCBI Taxonomy" id="178035"/>
    <lineage>
        <taxon>Eukaryota</taxon>
        <taxon>Metazoa</taxon>
        <taxon>Ecdysozoa</taxon>
        <taxon>Arthropoda</taxon>
        <taxon>Hexapoda</taxon>
        <taxon>Insecta</taxon>
        <taxon>Pterygota</taxon>
        <taxon>Neoptera</taxon>
        <taxon>Endopterygota</taxon>
        <taxon>Hymenoptera</taxon>
        <taxon>Apocrita</taxon>
        <taxon>Aculeata</taxon>
        <taxon>Apoidea</taxon>
        <taxon>Anthophila</taxon>
        <taxon>Halictidae</taxon>
        <taxon>Rophitinae</taxon>
        <taxon>Dufourea</taxon>
    </lineage>
</organism>
<sequence>MVLGWSSSAGPDGIYLQSNYGVPISPQEFSWMGSLTTLGAGAMCIPIGILADLIGRKNSMLLMVVPFTVGWLCVICANSVLLFYIGRFITGVASGAFCVAAPMYTTEISESSIRGSLGSYFQLLLTVGILLSYIFGSFVDMFVLSIISAMAPLVFFVIFMFMPETPLYYLMKGNEDAAKKSLTKLRGARYNVDSELQKQREIMEENKRNKVSFSTMIKSKVTIKGFVIGYGLMIFQQFCGVNVVIFYTTEIFEKAGSDIKPHICVIIIGVMQTVSVFVSTLVVDRLGRRILLLASAIFLFLSTFALGVYFYLQDIKSDVESFTWLPLVCLSVFTIMFSMGFGPLPWMMMGEIFAPEVKSVAASSAGLLNWLMAFIVTKFFADLKLSLGMGGVFWLFSGLSAIAIFFVYILVPETKGKSLDEILRDLSN</sequence>
<dbReference type="AlphaFoldDB" id="A0A154PBY8"/>
<evidence type="ECO:0000256" key="8">
    <source>
        <dbReference type="RuleBase" id="RU003346"/>
    </source>
</evidence>
<evidence type="ECO:0000256" key="9">
    <source>
        <dbReference type="SAM" id="Phobius"/>
    </source>
</evidence>
<dbReference type="SUPFAM" id="SSF103473">
    <property type="entry name" value="MFS general substrate transporter"/>
    <property type="match status" value="1"/>
</dbReference>
<feature type="transmembrane region" description="Helical" evidence="9">
    <location>
        <begin position="88"/>
        <end position="105"/>
    </location>
</feature>
<evidence type="ECO:0000256" key="3">
    <source>
        <dbReference type="ARBA" id="ARBA00022692"/>
    </source>
</evidence>
<evidence type="ECO:0000313" key="12">
    <source>
        <dbReference type="Proteomes" id="UP000076502"/>
    </source>
</evidence>
<dbReference type="Proteomes" id="UP000076502">
    <property type="component" value="Unassembled WGS sequence"/>
</dbReference>
<feature type="transmembrane region" description="Helical" evidence="9">
    <location>
        <begin position="141"/>
        <end position="162"/>
    </location>
</feature>
<name>A0A154PBY8_DUFNO</name>
<dbReference type="InterPro" id="IPR050549">
    <property type="entry name" value="MFS_Trehalose_Transporter"/>
</dbReference>
<dbReference type="PANTHER" id="PTHR48021">
    <property type="match status" value="1"/>
</dbReference>
<dbReference type="CDD" id="cd17358">
    <property type="entry name" value="MFS_GLUT6_8_Class3_like"/>
    <property type="match status" value="1"/>
</dbReference>
<feature type="transmembrane region" description="Helical" evidence="9">
    <location>
        <begin position="29"/>
        <end position="54"/>
    </location>
</feature>
<evidence type="ECO:0000256" key="5">
    <source>
        <dbReference type="ARBA" id="ARBA00023136"/>
    </source>
</evidence>
<feature type="transmembrane region" description="Helical" evidence="9">
    <location>
        <begin position="324"/>
        <end position="348"/>
    </location>
</feature>
<dbReference type="NCBIfam" id="TIGR00879">
    <property type="entry name" value="SP"/>
    <property type="match status" value="1"/>
</dbReference>
<reference evidence="11 12" key="1">
    <citation type="submission" date="2015-07" db="EMBL/GenBank/DDBJ databases">
        <title>The genome of Dufourea novaeangliae.</title>
        <authorList>
            <person name="Pan H."/>
            <person name="Kapheim K."/>
        </authorList>
    </citation>
    <scope>NUCLEOTIDE SEQUENCE [LARGE SCALE GENOMIC DNA]</scope>
    <source>
        <strain evidence="11">0120121106</strain>
        <tissue evidence="11">Whole body</tissue>
    </source>
</reference>
<dbReference type="InterPro" id="IPR003663">
    <property type="entry name" value="Sugar/inositol_transpt"/>
</dbReference>
<dbReference type="InterPro" id="IPR044775">
    <property type="entry name" value="MFS_ERD6/Tret1-like"/>
</dbReference>
<dbReference type="FunFam" id="1.20.1250.20:FF:000055">
    <property type="entry name" value="Facilitated trehalose transporter Tret1-2 homolog"/>
    <property type="match status" value="1"/>
</dbReference>
<evidence type="ECO:0000259" key="10">
    <source>
        <dbReference type="PROSITE" id="PS50850"/>
    </source>
</evidence>
<keyword evidence="6" id="KW-0325">Glycoprotein</keyword>
<comment type="similarity">
    <text evidence="7">Belongs to the major facilitator superfamily. Sugar transporter (TC 2.A.1.1) family. Trehalose transporter subfamily.</text>
</comment>
<dbReference type="PANTHER" id="PTHR48021:SF1">
    <property type="entry name" value="GH07001P-RELATED"/>
    <property type="match status" value="1"/>
</dbReference>
<dbReference type="PRINTS" id="PR00171">
    <property type="entry name" value="SUGRTRNSPORT"/>
</dbReference>